<dbReference type="AlphaFoldDB" id="A0A0L0F6M1"/>
<dbReference type="EMBL" id="KQ247394">
    <property type="protein sequence ID" value="KNC72216.1"/>
    <property type="molecule type" value="Genomic_DNA"/>
</dbReference>
<dbReference type="SUPFAM" id="SSF54631">
    <property type="entry name" value="CBS-domain pair"/>
    <property type="match status" value="1"/>
</dbReference>
<proteinExistence type="predicted"/>
<name>A0A0L0F6M1_9EUKA</name>
<protein>
    <recommendedName>
        <fullName evidence="3">CBS domain-containing protein</fullName>
    </recommendedName>
</protein>
<gene>
    <name evidence="1" type="ORF">SARC_15227</name>
</gene>
<sequence length="52" mass="5945">QVVENTPLTEVHFLFSMLKSPFVFVTRKGILAGIIMKKHLLEIPNTGYQVMK</sequence>
<keyword evidence="2" id="KW-1185">Reference proteome</keyword>
<feature type="non-terminal residue" evidence="1">
    <location>
        <position position="1"/>
    </location>
</feature>
<dbReference type="Proteomes" id="UP000054560">
    <property type="component" value="Unassembled WGS sequence"/>
</dbReference>
<organism evidence="1 2">
    <name type="scientific">Sphaeroforma arctica JP610</name>
    <dbReference type="NCBI Taxonomy" id="667725"/>
    <lineage>
        <taxon>Eukaryota</taxon>
        <taxon>Ichthyosporea</taxon>
        <taxon>Ichthyophonida</taxon>
        <taxon>Sphaeroforma</taxon>
    </lineage>
</organism>
<accession>A0A0L0F6M1</accession>
<dbReference type="InterPro" id="IPR046342">
    <property type="entry name" value="CBS_dom_sf"/>
</dbReference>
<dbReference type="RefSeq" id="XP_014146118.1">
    <property type="nucleotide sequence ID" value="XM_014290643.1"/>
</dbReference>
<dbReference type="GeneID" id="25915731"/>
<dbReference type="Gene3D" id="3.10.580.10">
    <property type="entry name" value="CBS-domain"/>
    <property type="match status" value="1"/>
</dbReference>
<reference evidence="1 2" key="1">
    <citation type="submission" date="2011-02" db="EMBL/GenBank/DDBJ databases">
        <title>The Genome Sequence of Sphaeroforma arctica JP610.</title>
        <authorList>
            <consortium name="The Broad Institute Genome Sequencing Platform"/>
            <person name="Russ C."/>
            <person name="Cuomo C."/>
            <person name="Young S.K."/>
            <person name="Zeng Q."/>
            <person name="Gargeya S."/>
            <person name="Alvarado L."/>
            <person name="Berlin A."/>
            <person name="Chapman S.B."/>
            <person name="Chen Z."/>
            <person name="Freedman E."/>
            <person name="Gellesch M."/>
            <person name="Goldberg J."/>
            <person name="Griggs A."/>
            <person name="Gujja S."/>
            <person name="Heilman E."/>
            <person name="Heiman D."/>
            <person name="Howarth C."/>
            <person name="Mehta T."/>
            <person name="Neiman D."/>
            <person name="Pearson M."/>
            <person name="Roberts A."/>
            <person name="Saif S."/>
            <person name="Shea T."/>
            <person name="Shenoy N."/>
            <person name="Sisk P."/>
            <person name="Stolte C."/>
            <person name="Sykes S."/>
            <person name="White J."/>
            <person name="Yandava C."/>
            <person name="Burger G."/>
            <person name="Gray M.W."/>
            <person name="Holland P.W.H."/>
            <person name="King N."/>
            <person name="Lang F.B.F."/>
            <person name="Roger A.J."/>
            <person name="Ruiz-Trillo I."/>
            <person name="Haas B."/>
            <person name="Nusbaum C."/>
            <person name="Birren B."/>
        </authorList>
    </citation>
    <scope>NUCLEOTIDE SEQUENCE [LARGE SCALE GENOMIC DNA]</scope>
    <source>
        <strain evidence="1 2">JP610</strain>
    </source>
</reference>
<dbReference type="OrthoDB" id="4564at2759"/>
<evidence type="ECO:0000313" key="2">
    <source>
        <dbReference type="Proteomes" id="UP000054560"/>
    </source>
</evidence>
<evidence type="ECO:0008006" key="3">
    <source>
        <dbReference type="Google" id="ProtNLM"/>
    </source>
</evidence>
<evidence type="ECO:0000313" key="1">
    <source>
        <dbReference type="EMBL" id="KNC72216.1"/>
    </source>
</evidence>